<dbReference type="Proteomes" id="UP000075886">
    <property type="component" value="Unassembled WGS sequence"/>
</dbReference>
<dbReference type="VEuPathDB" id="VectorBase:AFAF017185"/>
<dbReference type="PROSITE" id="PS00108">
    <property type="entry name" value="PROTEIN_KINASE_ST"/>
    <property type="match status" value="1"/>
</dbReference>
<dbReference type="AlphaFoldDB" id="A0A182QUL3"/>
<accession>A0A182QUL3</accession>
<reference evidence="1" key="2">
    <citation type="submission" date="2020-05" db="UniProtKB">
        <authorList>
            <consortium name="EnsemblMetazoa"/>
        </authorList>
    </citation>
    <scope>IDENTIFICATION</scope>
    <source>
        <strain evidence="1">FAR1</strain>
    </source>
</reference>
<dbReference type="InterPro" id="IPR008271">
    <property type="entry name" value="Ser/Thr_kinase_AS"/>
</dbReference>
<protein>
    <recommendedName>
        <fullName evidence="3">Protein kinase domain-containing protein</fullName>
    </recommendedName>
</protein>
<dbReference type="EMBL" id="AXCN02002373">
    <property type="status" value="NOT_ANNOTATED_CDS"/>
    <property type="molecule type" value="Genomic_DNA"/>
</dbReference>
<evidence type="ECO:0000313" key="1">
    <source>
        <dbReference type="EnsemblMetazoa" id="AFAF017185-PA"/>
    </source>
</evidence>
<keyword evidence="2" id="KW-1185">Reference proteome</keyword>
<dbReference type="GO" id="GO:0004672">
    <property type="term" value="F:protein kinase activity"/>
    <property type="evidence" value="ECO:0007669"/>
    <property type="project" value="InterPro"/>
</dbReference>
<reference evidence="2" key="1">
    <citation type="submission" date="2014-01" db="EMBL/GenBank/DDBJ databases">
        <title>The Genome Sequence of Anopheles farauti FAR1 (V2).</title>
        <authorList>
            <consortium name="The Broad Institute Genomics Platform"/>
            <person name="Neafsey D.E."/>
            <person name="Besansky N."/>
            <person name="Howell P."/>
            <person name="Walton C."/>
            <person name="Young S.K."/>
            <person name="Zeng Q."/>
            <person name="Gargeya S."/>
            <person name="Fitzgerald M."/>
            <person name="Haas B."/>
            <person name="Abouelleil A."/>
            <person name="Allen A.W."/>
            <person name="Alvarado L."/>
            <person name="Arachchi H.M."/>
            <person name="Berlin A.M."/>
            <person name="Chapman S.B."/>
            <person name="Gainer-Dewar J."/>
            <person name="Goldberg J."/>
            <person name="Griggs A."/>
            <person name="Gujja S."/>
            <person name="Hansen M."/>
            <person name="Howarth C."/>
            <person name="Imamovic A."/>
            <person name="Ireland A."/>
            <person name="Larimer J."/>
            <person name="McCowan C."/>
            <person name="Murphy C."/>
            <person name="Pearson M."/>
            <person name="Poon T.W."/>
            <person name="Priest M."/>
            <person name="Roberts A."/>
            <person name="Saif S."/>
            <person name="Shea T."/>
            <person name="Sisk P."/>
            <person name="Sykes S."/>
            <person name="Wortman J."/>
            <person name="Nusbaum C."/>
            <person name="Birren B."/>
        </authorList>
    </citation>
    <scope>NUCLEOTIDE SEQUENCE [LARGE SCALE GENOMIC DNA]</scope>
    <source>
        <strain evidence="2">FAR1</strain>
    </source>
</reference>
<sequence>MGDHCRSKRYRCWQGYIHLDVKLENVVMGTGTAKGTVDLIYRSGPKIPVPEIGTSPATLLASAGGVLVVLELRPKKALMSFKVAPNEDHIIFWISSRAGDIWVDWYITV</sequence>
<organism evidence="1 2">
    <name type="scientific">Anopheles farauti</name>
    <dbReference type="NCBI Taxonomy" id="69004"/>
    <lineage>
        <taxon>Eukaryota</taxon>
        <taxon>Metazoa</taxon>
        <taxon>Ecdysozoa</taxon>
        <taxon>Arthropoda</taxon>
        <taxon>Hexapoda</taxon>
        <taxon>Insecta</taxon>
        <taxon>Pterygota</taxon>
        <taxon>Neoptera</taxon>
        <taxon>Endopterygota</taxon>
        <taxon>Diptera</taxon>
        <taxon>Nematocera</taxon>
        <taxon>Culicoidea</taxon>
        <taxon>Culicidae</taxon>
        <taxon>Anophelinae</taxon>
        <taxon>Anopheles</taxon>
    </lineage>
</organism>
<evidence type="ECO:0008006" key="3">
    <source>
        <dbReference type="Google" id="ProtNLM"/>
    </source>
</evidence>
<name>A0A182QUL3_9DIPT</name>
<dbReference type="EnsemblMetazoa" id="AFAF017185-RA">
    <property type="protein sequence ID" value="AFAF017185-PA"/>
    <property type="gene ID" value="AFAF017185"/>
</dbReference>
<proteinExistence type="predicted"/>
<evidence type="ECO:0000313" key="2">
    <source>
        <dbReference type="Proteomes" id="UP000075886"/>
    </source>
</evidence>